<evidence type="ECO:0000256" key="1">
    <source>
        <dbReference type="SAM" id="Phobius"/>
    </source>
</evidence>
<dbReference type="EMBL" id="SADV01000029">
    <property type="protein sequence ID" value="TQR28429.1"/>
    <property type="molecule type" value="Genomic_DNA"/>
</dbReference>
<sequence>MVYQAKANIFFTIIMFLLVWIFGAISLLPFITSLSTVFIMSTAFIVSIVFIFLYANSIKFVFCENYLLVKGGPFKSKIPYQSITRVSPTTDKYTGYLISSSDKGLEIFYKTAANGRIKILPEDKMKFILELKKRCPNAQISQIQKFE</sequence>
<dbReference type="Pfam" id="PF06713">
    <property type="entry name" value="bPH_4"/>
    <property type="match status" value="1"/>
</dbReference>
<evidence type="ECO:0000259" key="2">
    <source>
        <dbReference type="Pfam" id="PF06713"/>
    </source>
</evidence>
<keyword evidence="1" id="KW-0812">Transmembrane</keyword>
<proteinExistence type="predicted"/>
<evidence type="ECO:0000313" key="4">
    <source>
        <dbReference type="Proteomes" id="UP000317944"/>
    </source>
</evidence>
<name>A0A544U8J8_LYSSH</name>
<feature type="transmembrane region" description="Helical" evidence="1">
    <location>
        <begin position="7"/>
        <end position="31"/>
    </location>
</feature>
<gene>
    <name evidence="3" type="ORF">C7Y47_21565</name>
</gene>
<reference evidence="3 4" key="1">
    <citation type="submission" date="2018-03" db="EMBL/GenBank/DDBJ databases">
        <title>Aerobic endospore-forming bacteria genome sequencing and assembly.</title>
        <authorList>
            <person name="Cavalcante D.A."/>
            <person name="Driks A."/>
            <person name="Putonti C."/>
            <person name="De-Souza M.T."/>
        </authorList>
    </citation>
    <scope>NUCLEOTIDE SEQUENCE [LARGE SCALE GENOMIC DNA]</scope>
    <source>
        <strain evidence="3 4">SDF0037</strain>
    </source>
</reference>
<accession>A0A544U8J8</accession>
<feature type="domain" description="Uncharacterized protein YyaB-like PH" evidence="2">
    <location>
        <begin position="59"/>
        <end position="135"/>
    </location>
</feature>
<dbReference type="InterPro" id="IPR009589">
    <property type="entry name" value="PH_YyaB-like"/>
</dbReference>
<dbReference type="GO" id="GO:0030153">
    <property type="term" value="P:bacteriocin immunity"/>
    <property type="evidence" value="ECO:0007669"/>
    <property type="project" value="InterPro"/>
</dbReference>
<keyword evidence="1" id="KW-0472">Membrane</keyword>
<dbReference type="OrthoDB" id="2436858at2"/>
<organism evidence="3 4">
    <name type="scientific">Lysinibacillus sphaericus</name>
    <name type="common">Bacillus sphaericus</name>
    <dbReference type="NCBI Taxonomy" id="1421"/>
    <lineage>
        <taxon>Bacteria</taxon>
        <taxon>Bacillati</taxon>
        <taxon>Bacillota</taxon>
        <taxon>Bacilli</taxon>
        <taxon>Bacillales</taxon>
        <taxon>Bacillaceae</taxon>
        <taxon>Lysinibacillus</taxon>
    </lineage>
</organism>
<dbReference type="AlphaFoldDB" id="A0A544U8J8"/>
<dbReference type="RefSeq" id="WP_142510619.1">
    <property type="nucleotide sequence ID" value="NZ_SADV01000029.1"/>
</dbReference>
<keyword evidence="1" id="KW-1133">Transmembrane helix</keyword>
<feature type="transmembrane region" description="Helical" evidence="1">
    <location>
        <begin position="37"/>
        <end position="55"/>
    </location>
</feature>
<protein>
    <recommendedName>
        <fullName evidence="2">Uncharacterized protein YyaB-like PH domain-containing protein</fullName>
    </recommendedName>
</protein>
<comment type="caution">
    <text evidence="3">The sequence shown here is derived from an EMBL/GenBank/DDBJ whole genome shotgun (WGS) entry which is preliminary data.</text>
</comment>
<dbReference type="Proteomes" id="UP000317944">
    <property type="component" value="Unassembled WGS sequence"/>
</dbReference>
<evidence type="ECO:0000313" key="3">
    <source>
        <dbReference type="EMBL" id="TQR28429.1"/>
    </source>
</evidence>